<comment type="caution">
    <text evidence="3">The sequence shown here is derived from an EMBL/GenBank/DDBJ whole genome shotgun (WGS) entry which is preliminary data.</text>
</comment>
<accession>A0A841GVD4</accession>
<dbReference type="Pfam" id="PF08327">
    <property type="entry name" value="AHSA1"/>
    <property type="match status" value="1"/>
</dbReference>
<reference evidence="3 4" key="1">
    <citation type="submission" date="2020-08" db="EMBL/GenBank/DDBJ databases">
        <title>Genomic Encyclopedia of Type Strains, Phase IV (KMG-IV): sequencing the most valuable type-strain genomes for metagenomic binning, comparative biology and taxonomic classification.</title>
        <authorList>
            <person name="Goeker M."/>
        </authorList>
    </citation>
    <scope>NUCLEOTIDE SEQUENCE [LARGE SCALE GENOMIC DNA]</scope>
    <source>
        <strain evidence="3 4">DSM 13481</strain>
    </source>
</reference>
<evidence type="ECO:0000313" key="4">
    <source>
        <dbReference type="Proteomes" id="UP000555828"/>
    </source>
</evidence>
<dbReference type="AlphaFoldDB" id="A0A841GVD4"/>
<dbReference type="Gene3D" id="3.30.530.20">
    <property type="match status" value="1"/>
</dbReference>
<dbReference type="RefSeq" id="WP_184619551.1">
    <property type="nucleotide sequence ID" value="NZ_JACHEX010000003.1"/>
</dbReference>
<dbReference type="Proteomes" id="UP000555828">
    <property type="component" value="Unassembled WGS sequence"/>
</dbReference>
<evidence type="ECO:0000313" key="3">
    <source>
        <dbReference type="EMBL" id="MBB6062931.1"/>
    </source>
</evidence>
<gene>
    <name evidence="3" type="ORF">HNP65_001383</name>
</gene>
<dbReference type="EMBL" id="JACHEX010000003">
    <property type="protein sequence ID" value="MBB6062931.1"/>
    <property type="molecule type" value="Genomic_DNA"/>
</dbReference>
<comment type="similarity">
    <text evidence="1">Belongs to the AHA1 family.</text>
</comment>
<evidence type="ECO:0000259" key="2">
    <source>
        <dbReference type="Pfam" id="PF08327"/>
    </source>
</evidence>
<name>A0A841GVD4_9BACT</name>
<sequence length="148" mass="17464">MLKLPPMKFVEYINAPKNKVWKVFVNENGWDPWFTDGMKMEVKDGGKIFFRWKRLTNGEVVTDNGYIVEIIPEKLWEFWWYEYEDGFRSKVTMKFQESVDGGTYITIIDHTLVKNTDELEIRYGCAFGWGQMLTLARAYIEKGLILIG</sequence>
<dbReference type="CDD" id="cd07814">
    <property type="entry name" value="SRPBCC_CalC_Aha1-like"/>
    <property type="match status" value="1"/>
</dbReference>
<protein>
    <submittedName>
        <fullName evidence="3">Uncharacterized protein YndB with AHSA1/START domain</fullName>
    </submittedName>
</protein>
<evidence type="ECO:0000256" key="1">
    <source>
        <dbReference type="ARBA" id="ARBA00006817"/>
    </source>
</evidence>
<organism evidence="3 4">
    <name type="scientific">Thermosipho japonicus</name>
    <dbReference type="NCBI Taxonomy" id="90323"/>
    <lineage>
        <taxon>Bacteria</taxon>
        <taxon>Thermotogati</taxon>
        <taxon>Thermotogota</taxon>
        <taxon>Thermotogae</taxon>
        <taxon>Thermotogales</taxon>
        <taxon>Fervidobacteriaceae</taxon>
        <taxon>Thermosipho</taxon>
    </lineage>
</organism>
<dbReference type="SUPFAM" id="SSF55961">
    <property type="entry name" value="Bet v1-like"/>
    <property type="match status" value="1"/>
</dbReference>
<feature type="domain" description="Activator of Hsp90 ATPase homologue 1/2-like C-terminal" evidence="2">
    <location>
        <begin position="14"/>
        <end position="134"/>
    </location>
</feature>
<dbReference type="InterPro" id="IPR023393">
    <property type="entry name" value="START-like_dom_sf"/>
</dbReference>
<keyword evidence="4" id="KW-1185">Reference proteome</keyword>
<dbReference type="InterPro" id="IPR013538">
    <property type="entry name" value="ASHA1/2-like_C"/>
</dbReference>
<proteinExistence type="inferred from homology"/>